<proteinExistence type="predicted"/>
<dbReference type="NCBIfam" id="TIGR02876">
    <property type="entry name" value="spore_yqfD"/>
    <property type="match status" value="1"/>
</dbReference>
<reference evidence="2 3" key="1">
    <citation type="submission" date="2023-04" db="EMBL/GenBank/DDBJ databases">
        <title>Clostridium tannerae sp. nov., isolated from the fecal material of an alpaca.</title>
        <authorList>
            <person name="Miller S."/>
            <person name="Hendry M."/>
            <person name="King J."/>
            <person name="Sankaranarayanan K."/>
            <person name="Lawson P.A."/>
        </authorList>
    </citation>
    <scope>NUCLEOTIDE SEQUENCE [LARGE SCALE GENOMIC DNA]</scope>
    <source>
        <strain evidence="2 3">A1-XYC3</strain>
    </source>
</reference>
<sequence length="396" mass="45786">MFNFHKYKNGVITIEIQSLIPEKFVNLMWKNGVQIKNIKKKSITTMTMEISLKDYEKIEEIAHRTKTKVVILDRKGLAFFLIKLKRRWAFVVGIILFIGIIYYLSTFIWTIEIVSDQNLPPYEIRQQLNSYGIKPGINRSNINVYDIEEKLIKNNENIMWVKARVEGAKLKISVAERQSPPNVVSENSPCNLVAKRDGEVVRVYTQSGTSVVKKGDIIKKGQILVKGEQGREGETYAVHAVGDVFCRTFYEEIKSVKINEVKREKTGKKVDNIYIDINGKKLYLKKSDNKFDKYDKIEDNKLFIKKESYYEIKETTTNRNPKEVVDAVAEELYLKICSNLDKSVKIIDKIVNYEAGDTYKVRVLVVAEENVVLAEPISPEQIQQQQDGQKQEEKQQ</sequence>
<dbReference type="EMBL" id="JARUJP010000001">
    <property type="protein sequence ID" value="MDW8799811.1"/>
    <property type="molecule type" value="Genomic_DNA"/>
</dbReference>
<dbReference type="RefSeq" id="WP_261670943.1">
    <property type="nucleotide sequence ID" value="NZ_JARUJP010000001.1"/>
</dbReference>
<gene>
    <name evidence="2" type="primary">yqfD</name>
    <name evidence="2" type="ORF">P8V03_01415</name>
</gene>
<keyword evidence="1" id="KW-0812">Transmembrane</keyword>
<keyword evidence="3" id="KW-1185">Reference proteome</keyword>
<comment type="caution">
    <text evidence="2">The sequence shown here is derived from an EMBL/GenBank/DDBJ whole genome shotgun (WGS) entry which is preliminary data.</text>
</comment>
<dbReference type="InterPro" id="IPR010690">
    <property type="entry name" value="YqfD"/>
</dbReference>
<keyword evidence="1" id="KW-0472">Membrane</keyword>
<feature type="transmembrane region" description="Helical" evidence="1">
    <location>
        <begin position="88"/>
        <end position="111"/>
    </location>
</feature>
<protein>
    <submittedName>
        <fullName evidence="2">Sporulation protein YqfD</fullName>
    </submittedName>
</protein>
<accession>A0ABU4JNT7</accession>
<dbReference type="Pfam" id="PF06898">
    <property type="entry name" value="YqfD"/>
    <property type="match status" value="1"/>
</dbReference>
<dbReference type="Proteomes" id="UP001281656">
    <property type="component" value="Unassembled WGS sequence"/>
</dbReference>
<organism evidence="2 3">
    <name type="scientific">Clostridium tanneri</name>
    <dbReference type="NCBI Taxonomy" id="3037988"/>
    <lineage>
        <taxon>Bacteria</taxon>
        <taxon>Bacillati</taxon>
        <taxon>Bacillota</taxon>
        <taxon>Clostridia</taxon>
        <taxon>Eubacteriales</taxon>
        <taxon>Clostridiaceae</taxon>
        <taxon>Clostridium</taxon>
    </lineage>
</organism>
<evidence type="ECO:0000313" key="3">
    <source>
        <dbReference type="Proteomes" id="UP001281656"/>
    </source>
</evidence>
<evidence type="ECO:0000313" key="2">
    <source>
        <dbReference type="EMBL" id="MDW8799811.1"/>
    </source>
</evidence>
<evidence type="ECO:0000256" key="1">
    <source>
        <dbReference type="SAM" id="Phobius"/>
    </source>
</evidence>
<dbReference type="PIRSF" id="PIRSF029895">
    <property type="entry name" value="SpoIV"/>
    <property type="match status" value="1"/>
</dbReference>
<keyword evidence="1" id="KW-1133">Transmembrane helix</keyword>
<name>A0ABU4JNT7_9CLOT</name>